<dbReference type="PANTHER" id="PTHR41368">
    <property type="entry name" value="PROTEIN YGHO"/>
    <property type="match status" value="1"/>
</dbReference>
<proteinExistence type="predicted"/>
<dbReference type="AlphaFoldDB" id="A0A1I4YBF0"/>
<dbReference type="SUPFAM" id="SSF55729">
    <property type="entry name" value="Acyl-CoA N-acyltransferases (Nat)"/>
    <property type="match status" value="1"/>
</dbReference>
<accession>A0A1I4YBF0</accession>
<keyword evidence="2" id="KW-1185">Reference proteome</keyword>
<sequence length="385" mass="45525">MYTVEVKNNKTRKQFLDFPVKLYQNDKNWIQPLNQDIEKVFDLEKNKLFKRGGKAIRWILFNGNDEVIGRIAAFVNPKYEGKAAVGGIGFFECINDQTAANYLFDQAKEWLKQYKMETMDGPINFGERDQWWGLLIEGFYEPLYNMNYNFPYYIDLFENYGFKTYFNQECFSLPITQQLQPKLHERHENIAKDSNFKAEYLKLNNLDKYVTDFVTIYNKAWASHGGGKDISLSQGKLIFKTMKPVIDPKIVWFVYYKNEPVAFWLNLPDLNQYFKHLNGKFGLLHKLKFLWYKTFRKSKRVVGVAFGVVPEWQGKGVDNFMIIEGQKVMKDELPYTDYEMQWIGDFNPKMINVAKGLGADLSRKLRTYRYHFDTTKPVELHKVIK</sequence>
<dbReference type="STRING" id="913024.SAMN05421741_10494"/>
<protein>
    <recommendedName>
        <fullName evidence="3">N-acetyltransferase domain-containing protein</fullName>
    </recommendedName>
</protein>
<evidence type="ECO:0000313" key="2">
    <source>
        <dbReference type="Proteomes" id="UP000199036"/>
    </source>
</evidence>
<organism evidence="1 2">
    <name type="scientific">Paenimyroides ummariense</name>
    <dbReference type="NCBI Taxonomy" id="913024"/>
    <lineage>
        <taxon>Bacteria</taxon>
        <taxon>Pseudomonadati</taxon>
        <taxon>Bacteroidota</taxon>
        <taxon>Flavobacteriia</taxon>
        <taxon>Flavobacteriales</taxon>
        <taxon>Flavobacteriaceae</taxon>
        <taxon>Paenimyroides</taxon>
    </lineage>
</organism>
<dbReference type="InterPro" id="IPR039968">
    <property type="entry name" value="BcerS-like"/>
</dbReference>
<dbReference type="Proteomes" id="UP000199036">
    <property type="component" value="Unassembled WGS sequence"/>
</dbReference>
<dbReference type="PANTHER" id="PTHR41368:SF1">
    <property type="entry name" value="PROTEIN YGHO"/>
    <property type="match status" value="1"/>
</dbReference>
<reference evidence="2" key="1">
    <citation type="submission" date="2016-10" db="EMBL/GenBank/DDBJ databases">
        <authorList>
            <person name="Varghese N."/>
            <person name="Submissions S."/>
        </authorList>
    </citation>
    <scope>NUCLEOTIDE SEQUENCE [LARGE SCALE GENOMIC DNA]</scope>
    <source>
        <strain evidence="2">DS-12</strain>
    </source>
</reference>
<evidence type="ECO:0000313" key="1">
    <source>
        <dbReference type="EMBL" id="SFN35342.1"/>
    </source>
</evidence>
<evidence type="ECO:0008006" key="3">
    <source>
        <dbReference type="Google" id="ProtNLM"/>
    </source>
</evidence>
<dbReference type="OrthoDB" id="9806005at2"/>
<name>A0A1I4YBF0_9FLAO</name>
<gene>
    <name evidence="1" type="ORF">SAMN05421741_10494</name>
</gene>
<dbReference type="RefSeq" id="WP_091519771.1">
    <property type="nucleotide sequence ID" value="NZ_FOVI01000004.1"/>
</dbReference>
<dbReference type="EMBL" id="FOVI01000004">
    <property type="protein sequence ID" value="SFN35342.1"/>
    <property type="molecule type" value="Genomic_DNA"/>
</dbReference>
<dbReference type="InterPro" id="IPR016181">
    <property type="entry name" value="Acyl_CoA_acyltransferase"/>
</dbReference>